<dbReference type="EMBL" id="CP136892">
    <property type="protein sequence ID" value="WOL02503.1"/>
    <property type="molecule type" value="Genomic_DNA"/>
</dbReference>
<keyword evidence="9" id="KW-1185">Reference proteome</keyword>
<dbReference type="InterPro" id="IPR036638">
    <property type="entry name" value="HLH_DNA-bd_sf"/>
</dbReference>
<feature type="domain" description="BHLH" evidence="7">
    <location>
        <begin position="321"/>
        <end position="371"/>
    </location>
</feature>
<gene>
    <name evidence="8" type="ORF">Cni_G11222</name>
</gene>
<evidence type="ECO:0000256" key="4">
    <source>
        <dbReference type="ARBA" id="ARBA00023163"/>
    </source>
</evidence>
<name>A0AAQ3QB13_9LILI</name>
<dbReference type="PANTHER" id="PTHR12565">
    <property type="entry name" value="STEROL REGULATORY ELEMENT-BINDING PROTEIN"/>
    <property type="match status" value="1"/>
</dbReference>
<feature type="compositionally biased region" description="Polar residues" evidence="6">
    <location>
        <begin position="223"/>
        <end position="236"/>
    </location>
</feature>
<dbReference type="SMART" id="SM00353">
    <property type="entry name" value="HLH"/>
    <property type="match status" value="1"/>
</dbReference>
<dbReference type="SUPFAM" id="SSF47459">
    <property type="entry name" value="HLH, helix-loop-helix DNA-binding domain"/>
    <property type="match status" value="1"/>
</dbReference>
<evidence type="ECO:0000256" key="3">
    <source>
        <dbReference type="ARBA" id="ARBA00023015"/>
    </source>
</evidence>
<accession>A0AAQ3QB13</accession>
<dbReference type="InterPro" id="IPR011598">
    <property type="entry name" value="bHLH_dom"/>
</dbReference>
<keyword evidence="4" id="KW-0804">Transcription</keyword>
<dbReference type="PANTHER" id="PTHR12565:SF184">
    <property type="entry name" value="BHLH TRANSCRIPTION FACTOR"/>
    <property type="match status" value="1"/>
</dbReference>
<feature type="region of interest" description="Disordered" evidence="6">
    <location>
        <begin position="194"/>
        <end position="308"/>
    </location>
</feature>
<dbReference type="PROSITE" id="PS50888">
    <property type="entry name" value="BHLH"/>
    <property type="match status" value="1"/>
</dbReference>
<reference evidence="8 9" key="1">
    <citation type="submission" date="2023-10" db="EMBL/GenBank/DDBJ databases">
        <title>Chromosome-scale genome assembly provides insights into flower coloration mechanisms of Canna indica.</title>
        <authorList>
            <person name="Li C."/>
        </authorList>
    </citation>
    <scope>NUCLEOTIDE SEQUENCE [LARGE SCALE GENOMIC DNA]</scope>
    <source>
        <tissue evidence="8">Flower</tissue>
    </source>
</reference>
<keyword evidence="3" id="KW-0805">Transcription regulation</keyword>
<evidence type="ECO:0000313" key="8">
    <source>
        <dbReference type="EMBL" id="WOL02503.1"/>
    </source>
</evidence>
<evidence type="ECO:0000256" key="1">
    <source>
        <dbReference type="ARBA" id="ARBA00004123"/>
    </source>
</evidence>
<evidence type="ECO:0000256" key="5">
    <source>
        <dbReference type="ARBA" id="ARBA00023242"/>
    </source>
</evidence>
<dbReference type="FunFam" id="4.10.280.10:FF:000002">
    <property type="entry name" value="Basic helix-loop-helix transcription factor"/>
    <property type="match status" value="1"/>
</dbReference>
<feature type="compositionally biased region" description="Basic and acidic residues" evidence="6">
    <location>
        <begin position="258"/>
        <end position="275"/>
    </location>
</feature>
<evidence type="ECO:0000259" key="7">
    <source>
        <dbReference type="PROSITE" id="PS50888"/>
    </source>
</evidence>
<keyword evidence="5" id="KW-0539">Nucleus</keyword>
<comment type="similarity">
    <text evidence="2">Belongs to the bHLH protein family.</text>
</comment>
<dbReference type="GO" id="GO:0005634">
    <property type="term" value="C:nucleus"/>
    <property type="evidence" value="ECO:0007669"/>
    <property type="project" value="UniProtKB-SubCell"/>
</dbReference>
<dbReference type="AlphaFoldDB" id="A0AAQ3QB13"/>
<evidence type="ECO:0000256" key="2">
    <source>
        <dbReference type="ARBA" id="ARBA00005510"/>
    </source>
</evidence>
<feature type="compositionally biased region" description="Basic residues" evidence="6">
    <location>
        <begin position="238"/>
        <end position="248"/>
    </location>
</feature>
<dbReference type="GO" id="GO:0046983">
    <property type="term" value="F:protein dimerization activity"/>
    <property type="evidence" value="ECO:0007669"/>
    <property type="project" value="InterPro"/>
</dbReference>
<dbReference type="GO" id="GO:0003700">
    <property type="term" value="F:DNA-binding transcription factor activity"/>
    <property type="evidence" value="ECO:0007669"/>
    <property type="project" value="TreeGrafter"/>
</dbReference>
<dbReference type="CDD" id="cd18919">
    <property type="entry name" value="bHLH_AtBPE_like"/>
    <property type="match status" value="1"/>
</dbReference>
<evidence type="ECO:0000256" key="6">
    <source>
        <dbReference type="SAM" id="MobiDB-lite"/>
    </source>
</evidence>
<feature type="compositionally biased region" description="Polar residues" evidence="6">
    <location>
        <begin position="279"/>
        <end position="292"/>
    </location>
</feature>
<organism evidence="8 9">
    <name type="scientific">Canna indica</name>
    <name type="common">Indian-shot</name>
    <dbReference type="NCBI Taxonomy" id="4628"/>
    <lineage>
        <taxon>Eukaryota</taxon>
        <taxon>Viridiplantae</taxon>
        <taxon>Streptophyta</taxon>
        <taxon>Embryophyta</taxon>
        <taxon>Tracheophyta</taxon>
        <taxon>Spermatophyta</taxon>
        <taxon>Magnoliopsida</taxon>
        <taxon>Liliopsida</taxon>
        <taxon>Zingiberales</taxon>
        <taxon>Cannaceae</taxon>
        <taxon>Canna</taxon>
    </lineage>
</organism>
<protein>
    <submittedName>
        <fullName evidence="8">Transcription factor bHLH77</fullName>
    </submittedName>
</protein>
<evidence type="ECO:0000313" key="9">
    <source>
        <dbReference type="Proteomes" id="UP001327560"/>
    </source>
</evidence>
<dbReference type="InterPro" id="IPR024097">
    <property type="entry name" value="bHLH_ZIP_TF"/>
</dbReference>
<proteinExistence type="inferred from homology"/>
<dbReference type="Proteomes" id="UP001327560">
    <property type="component" value="Chromosome 3"/>
</dbReference>
<dbReference type="Gene3D" id="4.10.280.10">
    <property type="entry name" value="Helix-loop-helix DNA-binding domain"/>
    <property type="match status" value="1"/>
</dbReference>
<comment type="subcellular location">
    <subcellularLocation>
        <location evidence="1">Nucleus</location>
    </subcellularLocation>
</comment>
<sequence>MEKEEVWDLKWQPADVKLPPEWHSGSGSGGQLPHCFRNLNWKQQMTNVAEFESALSSLVSSPSSNPPAPAEGAVFRELVGRLGSICDDGEISRSSRQSIADSSCYSSPLNSPPKLNLSVMDHRQASTGGLPVLVNRMPGAARLGPFSAELGFAAQFGLPETGNHSGVPIIGSRIGIPNEVGRPGSAKLDMEMRSKFGESSTPEASELGNGQEDSLLPDRMTAEASSVTLRGISDSNAGKRKAAAKRKGKEASSSTNMAKEDNSDTKRCKPADRNGAKKNPTSKTKMEQNGNPDQEEGKDDGDAKLSEPPKDYIHVRARRGQATDAHSLAERVRREKISKRMKFLQDLVPGCNKITGKAVMLDEIINYVQSLQRQVEFLSMKLSTMSPQLDFNMESLLLKDMYPVYPAETMSTALSYAQQPQSNNTLQSIVTSGPEAHHSLNSLESFLSQSLAPADGYADATSQLGNFWGDELQSVAHLRFGPNPQTEFSPQIVHSQMHSSQMKIEL</sequence>
<dbReference type="Pfam" id="PF00010">
    <property type="entry name" value="HLH"/>
    <property type="match status" value="1"/>
</dbReference>